<dbReference type="OrthoDB" id="122062at2"/>
<reference evidence="7" key="2">
    <citation type="journal article" date="2020" name="Antonie Van Leeuwenhoek">
        <title>Labilibaculum antarcticum sp. nov., a novel facultative anaerobic, psychrotorelant bacterium isolated from marine sediment of Antarctica.</title>
        <authorList>
            <person name="Watanabe M."/>
            <person name="Kojima H."/>
            <person name="Fukui M."/>
        </authorList>
    </citation>
    <scope>NUCLEOTIDE SEQUENCE [LARGE SCALE GENOMIC DNA]</scope>
    <source>
        <strain evidence="7">SPP2</strain>
    </source>
</reference>
<comment type="subcellular location">
    <subcellularLocation>
        <location evidence="1">Membrane</location>
        <topology evidence="1">Multi-pass membrane protein</topology>
    </subcellularLocation>
</comment>
<dbReference type="GO" id="GO:0016020">
    <property type="term" value="C:membrane"/>
    <property type="evidence" value="ECO:0007669"/>
    <property type="project" value="UniProtKB-SubCell"/>
</dbReference>
<evidence type="ECO:0000256" key="1">
    <source>
        <dbReference type="ARBA" id="ARBA00004141"/>
    </source>
</evidence>
<dbReference type="InterPro" id="IPR006603">
    <property type="entry name" value="PQ-loop_rpt"/>
</dbReference>
<reference evidence="6 7" key="1">
    <citation type="journal article" date="2018" name="Mar. Genomics">
        <title>Complete genome sequence of Marinifilaceae bacterium strain SPP2, isolated from the Antarctic marine sediment.</title>
        <authorList>
            <person name="Watanabe M."/>
            <person name="Kojima H."/>
            <person name="Fukui M."/>
        </authorList>
    </citation>
    <scope>NUCLEOTIDE SEQUENCE [LARGE SCALE GENOMIC DNA]</scope>
    <source>
        <strain evidence="6 7">SPP2</strain>
    </source>
</reference>
<dbReference type="RefSeq" id="WP_096429618.1">
    <property type="nucleotide sequence ID" value="NZ_AP018042.1"/>
</dbReference>
<evidence type="ECO:0000313" key="7">
    <source>
        <dbReference type="Proteomes" id="UP000218267"/>
    </source>
</evidence>
<evidence type="ECO:0000256" key="5">
    <source>
        <dbReference type="SAM" id="Phobius"/>
    </source>
</evidence>
<evidence type="ECO:0000313" key="6">
    <source>
        <dbReference type="EMBL" id="BAX80776.1"/>
    </source>
</evidence>
<keyword evidence="2 5" id="KW-0812">Transmembrane</keyword>
<dbReference type="Pfam" id="PF04193">
    <property type="entry name" value="PQ-loop"/>
    <property type="match status" value="1"/>
</dbReference>
<keyword evidence="3 5" id="KW-1133">Transmembrane helix</keyword>
<dbReference type="EMBL" id="AP018042">
    <property type="protein sequence ID" value="BAX80776.1"/>
    <property type="molecule type" value="Genomic_DNA"/>
</dbReference>
<protein>
    <recommendedName>
        <fullName evidence="8">PQ-loop repeat-containing protein</fullName>
    </recommendedName>
</protein>
<dbReference type="KEGG" id="mbas:ALGA_2454"/>
<dbReference type="Proteomes" id="UP000218267">
    <property type="component" value="Chromosome"/>
</dbReference>
<gene>
    <name evidence="6" type="ORF">ALGA_2454</name>
</gene>
<accession>A0A1Y1CK58</accession>
<keyword evidence="4 5" id="KW-0472">Membrane</keyword>
<evidence type="ECO:0000256" key="4">
    <source>
        <dbReference type="ARBA" id="ARBA00023136"/>
    </source>
</evidence>
<evidence type="ECO:0008006" key="8">
    <source>
        <dbReference type="Google" id="ProtNLM"/>
    </source>
</evidence>
<evidence type="ECO:0000256" key="3">
    <source>
        <dbReference type="ARBA" id="ARBA00022989"/>
    </source>
</evidence>
<proteinExistence type="predicted"/>
<sequence length="97" mass="11495">MKTALSKLNFFEWLGWFGNIILSIGVIPQVVQTYKTHDVASFNWPFLLMWAFGVFFTFIYIVNGDLKSNKRQYPLWLNYLVNIFATFYLCYAKLIFS</sequence>
<feature type="transmembrane region" description="Helical" evidence="5">
    <location>
        <begin position="12"/>
        <end position="31"/>
    </location>
</feature>
<feature type="transmembrane region" description="Helical" evidence="5">
    <location>
        <begin position="75"/>
        <end position="96"/>
    </location>
</feature>
<organism evidence="6 7">
    <name type="scientific">Labilibaculum antarcticum</name>
    <dbReference type="NCBI Taxonomy" id="1717717"/>
    <lineage>
        <taxon>Bacteria</taxon>
        <taxon>Pseudomonadati</taxon>
        <taxon>Bacteroidota</taxon>
        <taxon>Bacteroidia</taxon>
        <taxon>Marinilabiliales</taxon>
        <taxon>Marinifilaceae</taxon>
        <taxon>Labilibaculum</taxon>
    </lineage>
</organism>
<feature type="transmembrane region" description="Helical" evidence="5">
    <location>
        <begin position="43"/>
        <end position="63"/>
    </location>
</feature>
<name>A0A1Y1CK58_9BACT</name>
<dbReference type="AlphaFoldDB" id="A0A1Y1CK58"/>
<keyword evidence="7" id="KW-1185">Reference proteome</keyword>
<dbReference type="Gene3D" id="1.20.1280.290">
    <property type="match status" value="1"/>
</dbReference>
<evidence type="ECO:0000256" key="2">
    <source>
        <dbReference type="ARBA" id="ARBA00022692"/>
    </source>
</evidence>